<keyword evidence="4" id="KW-1133">Transmembrane helix</keyword>
<dbReference type="GO" id="GO:0046854">
    <property type="term" value="P:phosphatidylinositol phosphate biosynthetic process"/>
    <property type="evidence" value="ECO:0007669"/>
    <property type="project" value="TreeGrafter"/>
</dbReference>
<dbReference type="PROSITE" id="PS51455">
    <property type="entry name" value="PIPK"/>
    <property type="match status" value="1"/>
</dbReference>
<dbReference type="Gene3D" id="3.30.810.10">
    <property type="entry name" value="2-Layer Sandwich"/>
    <property type="match status" value="1"/>
</dbReference>
<dbReference type="GO" id="GO:0005524">
    <property type="term" value="F:ATP binding"/>
    <property type="evidence" value="ECO:0007669"/>
    <property type="project" value="UniProtKB-UniRule"/>
</dbReference>
<dbReference type="PANTHER" id="PTHR23086:SF115">
    <property type="entry name" value="PHOSPHATIDYLINOSITOL 4-PHOSPHATE 5-KINASE"/>
    <property type="match status" value="1"/>
</dbReference>
<dbReference type="Proteomes" id="UP000289738">
    <property type="component" value="Chromosome A01"/>
</dbReference>
<feature type="transmembrane region" description="Helical" evidence="4">
    <location>
        <begin position="178"/>
        <end position="195"/>
    </location>
</feature>
<dbReference type="GO" id="GO:0016308">
    <property type="term" value="F:1-phosphatidylinositol-4-phosphate 5-kinase activity"/>
    <property type="evidence" value="ECO:0007669"/>
    <property type="project" value="UniProtKB-EC"/>
</dbReference>
<sequence length="198" mass="22754">MGSLFCSKYSTHRRYDLKGSSLGRTTDKPETELSETTILKDLDLNFIFRLQPSQFEEFCSQIDRDCELLEQEGIMDYSLLVGIHFRHISPDGELVPCGSENLIVALIDSSSSNVTDRSITMVPFSKTLITPVQCKSLWRQFKTETEYSEANKRNNNWLPPPWAILALIILGFKEFMTLLRYPLYLLVIFIGYLLIKAL</sequence>
<gene>
    <name evidence="6" type="ORF">Ahy_A01g001579</name>
</gene>
<dbReference type="InterPro" id="IPR027483">
    <property type="entry name" value="PInositol-4-P-4/5-kinase_C_sf"/>
</dbReference>
<evidence type="ECO:0000256" key="1">
    <source>
        <dbReference type="ARBA" id="ARBA00012172"/>
    </source>
</evidence>
<feature type="domain" description="PIPK" evidence="5">
    <location>
        <begin position="1"/>
        <end position="198"/>
    </location>
</feature>
<evidence type="ECO:0000313" key="7">
    <source>
        <dbReference type="Proteomes" id="UP000289738"/>
    </source>
</evidence>
<keyword evidence="3" id="KW-0808">Transferase</keyword>
<evidence type="ECO:0000256" key="4">
    <source>
        <dbReference type="SAM" id="Phobius"/>
    </source>
</evidence>
<keyword evidence="4" id="KW-0812">Transmembrane</keyword>
<comment type="caution">
    <text evidence="6">The sequence shown here is derived from an EMBL/GenBank/DDBJ whole genome shotgun (WGS) entry which is preliminary data.</text>
</comment>
<keyword evidence="2 3" id="KW-0418">Kinase</keyword>
<organism evidence="6 7">
    <name type="scientific">Arachis hypogaea</name>
    <name type="common">Peanut</name>
    <dbReference type="NCBI Taxonomy" id="3818"/>
    <lineage>
        <taxon>Eukaryota</taxon>
        <taxon>Viridiplantae</taxon>
        <taxon>Streptophyta</taxon>
        <taxon>Embryophyta</taxon>
        <taxon>Tracheophyta</taxon>
        <taxon>Spermatophyta</taxon>
        <taxon>Magnoliopsida</taxon>
        <taxon>eudicotyledons</taxon>
        <taxon>Gunneridae</taxon>
        <taxon>Pentapetalae</taxon>
        <taxon>rosids</taxon>
        <taxon>fabids</taxon>
        <taxon>Fabales</taxon>
        <taxon>Fabaceae</taxon>
        <taxon>Papilionoideae</taxon>
        <taxon>50 kb inversion clade</taxon>
        <taxon>dalbergioids sensu lato</taxon>
        <taxon>Dalbergieae</taxon>
        <taxon>Pterocarpus clade</taxon>
        <taxon>Arachis</taxon>
    </lineage>
</organism>
<evidence type="ECO:0000313" key="6">
    <source>
        <dbReference type="EMBL" id="RYR77113.1"/>
    </source>
</evidence>
<dbReference type="Pfam" id="PF20428">
    <property type="entry name" value="Sey1_3HB"/>
    <property type="match status" value="1"/>
</dbReference>
<dbReference type="GO" id="GO:0005886">
    <property type="term" value="C:plasma membrane"/>
    <property type="evidence" value="ECO:0007669"/>
    <property type="project" value="TreeGrafter"/>
</dbReference>
<accession>A0A445EP75</accession>
<dbReference type="AlphaFoldDB" id="A0A445EP75"/>
<dbReference type="InterPro" id="IPR023610">
    <property type="entry name" value="PInositol-4/5-P-5/4-kinase"/>
</dbReference>
<keyword evidence="3" id="KW-0547">Nucleotide-binding</keyword>
<evidence type="ECO:0000256" key="2">
    <source>
        <dbReference type="ARBA" id="ARBA00022777"/>
    </source>
</evidence>
<keyword evidence="3" id="KW-0067">ATP-binding</keyword>
<dbReference type="EMBL" id="SDMP01000001">
    <property type="protein sequence ID" value="RYR77113.1"/>
    <property type="molecule type" value="Genomic_DNA"/>
</dbReference>
<dbReference type="InterPro" id="IPR002498">
    <property type="entry name" value="PInositol-4-P-4/5-kinase_core"/>
</dbReference>
<dbReference type="EC" id="2.7.1.68" evidence="1"/>
<dbReference type="SMART" id="SM00330">
    <property type="entry name" value="PIPKc"/>
    <property type="match status" value="1"/>
</dbReference>
<proteinExistence type="predicted"/>
<keyword evidence="7" id="KW-1185">Reference proteome</keyword>
<evidence type="ECO:0000259" key="5">
    <source>
        <dbReference type="PROSITE" id="PS51455"/>
    </source>
</evidence>
<dbReference type="SUPFAM" id="SSF56104">
    <property type="entry name" value="SAICAR synthase-like"/>
    <property type="match status" value="1"/>
</dbReference>
<protein>
    <recommendedName>
        <fullName evidence="1">1-phosphatidylinositol-4-phosphate 5-kinase</fullName>
        <ecNumber evidence="1">2.7.1.68</ecNumber>
    </recommendedName>
</protein>
<keyword evidence="4" id="KW-0472">Membrane</keyword>
<evidence type="ECO:0000256" key="3">
    <source>
        <dbReference type="PROSITE-ProRule" id="PRU00781"/>
    </source>
</evidence>
<dbReference type="Pfam" id="PF01504">
    <property type="entry name" value="PIP5K"/>
    <property type="match status" value="1"/>
</dbReference>
<name>A0A445EP75_ARAHY</name>
<dbReference type="PANTHER" id="PTHR23086">
    <property type="entry name" value="PHOSPHATIDYLINOSITOL-4-PHOSPHATE 5-KINASE"/>
    <property type="match status" value="1"/>
</dbReference>
<reference evidence="6 7" key="1">
    <citation type="submission" date="2019-01" db="EMBL/GenBank/DDBJ databases">
        <title>Sequencing of cultivated peanut Arachis hypogaea provides insights into genome evolution and oil improvement.</title>
        <authorList>
            <person name="Chen X."/>
        </authorList>
    </citation>
    <scope>NUCLEOTIDE SEQUENCE [LARGE SCALE GENOMIC DNA]</scope>
    <source>
        <strain evidence="7">cv. Fuhuasheng</strain>
        <tissue evidence="6">Leaves</tissue>
    </source>
</reference>
<dbReference type="InterPro" id="IPR046758">
    <property type="entry name" value="Sey1/RHD3-like_3HB"/>
</dbReference>